<organism evidence="1 2">
    <name type="scientific">Phytophthora megakarya</name>
    <dbReference type="NCBI Taxonomy" id="4795"/>
    <lineage>
        <taxon>Eukaryota</taxon>
        <taxon>Sar</taxon>
        <taxon>Stramenopiles</taxon>
        <taxon>Oomycota</taxon>
        <taxon>Peronosporomycetes</taxon>
        <taxon>Peronosporales</taxon>
        <taxon>Peronosporaceae</taxon>
        <taxon>Phytophthora</taxon>
    </lineage>
</organism>
<sequence length="75" mass="8615">MVTTQRSILSTQNEEMCSFLKRNRQLTDITNCKVLTDEEHKSTVPSSMLVDVELHTETYPNSEWEVPMMSFFGAA</sequence>
<dbReference type="Proteomes" id="UP000198211">
    <property type="component" value="Unassembled WGS sequence"/>
</dbReference>
<gene>
    <name evidence="1" type="ORF">PHMEG_00040550</name>
</gene>
<proteinExistence type="predicted"/>
<reference evidence="2" key="1">
    <citation type="submission" date="2017-03" db="EMBL/GenBank/DDBJ databases">
        <title>Phytopthora megakarya and P. palmivora, two closely related causual agents of cacao black pod achieved similar genome size and gene model numbers by different mechanisms.</title>
        <authorList>
            <person name="Ali S."/>
            <person name="Shao J."/>
            <person name="Larry D.J."/>
            <person name="Kronmiller B."/>
            <person name="Shen D."/>
            <person name="Strem M.D."/>
            <person name="Melnick R.L."/>
            <person name="Guiltinan M.J."/>
            <person name="Tyler B.M."/>
            <person name="Meinhardt L.W."/>
            <person name="Bailey B.A."/>
        </authorList>
    </citation>
    <scope>NUCLEOTIDE SEQUENCE [LARGE SCALE GENOMIC DNA]</scope>
    <source>
        <strain evidence="2">zdho120</strain>
    </source>
</reference>
<evidence type="ECO:0000313" key="2">
    <source>
        <dbReference type="Proteomes" id="UP000198211"/>
    </source>
</evidence>
<dbReference type="EMBL" id="NBNE01021245">
    <property type="protein sequence ID" value="OWY91037.1"/>
    <property type="molecule type" value="Genomic_DNA"/>
</dbReference>
<accession>A0A225UCT7</accession>
<name>A0A225UCT7_9STRA</name>
<protein>
    <submittedName>
        <fullName evidence="1">Uncharacterized protein</fullName>
    </submittedName>
</protein>
<dbReference type="OrthoDB" id="129515at2759"/>
<evidence type="ECO:0000313" key="1">
    <source>
        <dbReference type="EMBL" id="OWY91037.1"/>
    </source>
</evidence>
<keyword evidence="2" id="KW-1185">Reference proteome</keyword>
<comment type="caution">
    <text evidence="1">The sequence shown here is derived from an EMBL/GenBank/DDBJ whole genome shotgun (WGS) entry which is preliminary data.</text>
</comment>
<dbReference type="AlphaFoldDB" id="A0A225UCT7"/>